<dbReference type="InterPro" id="IPR045336">
    <property type="entry name" value="MmgE_PrpD_N"/>
</dbReference>
<gene>
    <name evidence="4" type="ORF">U6N30_07215</name>
</gene>
<dbReference type="InterPro" id="IPR045337">
    <property type="entry name" value="MmgE_PrpD_C"/>
</dbReference>
<evidence type="ECO:0000256" key="1">
    <source>
        <dbReference type="ARBA" id="ARBA00006174"/>
    </source>
</evidence>
<evidence type="ECO:0000259" key="3">
    <source>
        <dbReference type="Pfam" id="PF19305"/>
    </source>
</evidence>
<dbReference type="InterPro" id="IPR036148">
    <property type="entry name" value="MmgE/PrpD_sf"/>
</dbReference>
<feature type="domain" description="MmgE/PrpD N-terminal" evidence="2">
    <location>
        <begin position="12"/>
        <end position="252"/>
    </location>
</feature>
<proteinExistence type="inferred from homology"/>
<evidence type="ECO:0000313" key="5">
    <source>
        <dbReference type="Proteomes" id="UP001324287"/>
    </source>
</evidence>
<dbReference type="Gene3D" id="1.10.4100.10">
    <property type="entry name" value="2-methylcitrate dehydratase PrpD"/>
    <property type="match status" value="1"/>
</dbReference>
<sequence>MTERFEPTAARSFAEFGATLKLDDIPRDVIGTATLHLLDTLGCGIAAVGTGAAEVARGYGLRAAPGAASGLGVSSGIQGADAALVNGIACHALDFDDTYPPAMMHISTVVVPAALAAAEERRSTGEELLVALIAGGETTSRISRVAGDAFHRRGFHPTSICGVFGATVAVARLNRLTADQTTNALGIAGSMASGLMAYLSDGSSTKQLHPGWAAHSTHIAVQLAQLGATGPTSVLEGRNGLYSAFLGRTDFKSEDIIGDLSDEWHTLELSIKPYSACHFVHAPLDALRELQADHAFGPDQVDRITVFTPKVGAELVANPIERKIRPATPYESKFSVPFVLAAWLQEGVVDTDTFDEPFLSDPGILDVASRVDYEVMQYDTFPASLPGSTRRIVGWWGT</sequence>
<feature type="domain" description="MmgE/PrpD C-terminal" evidence="3">
    <location>
        <begin position="274"/>
        <end position="375"/>
    </location>
</feature>
<keyword evidence="5" id="KW-1185">Reference proteome</keyword>
<evidence type="ECO:0000259" key="2">
    <source>
        <dbReference type="Pfam" id="PF03972"/>
    </source>
</evidence>
<evidence type="ECO:0000313" key="4">
    <source>
        <dbReference type="EMBL" id="WRL65412.1"/>
    </source>
</evidence>
<reference evidence="4 5" key="1">
    <citation type="submission" date="2023-12" db="EMBL/GenBank/DDBJ databases">
        <title>Blastococcus brunescens sp. nov., an actonobacterium isolated from sandstone collected in sahara desert.</title>
        <authorList>
            <person name="Gtari M."/>
            <person name="Ghodhbane F."/>
        </authorList>
    </citation>
    <scope>NUCLEOTIDE SEQUENCE [LARGE SCALE GENOMIC DNA]</scope>
    <source>
        <strain evidence="4 5">BMG 8361</strain>
    </source>
</reference>
<dbReference type="InterPro" id="IPR042183">
    <property type="entry name" value="MmgE/PrpD_sf_1"/>
</dbReference>
<dbReference type="SUPFAM" id="SSF103378">
    <property type="entry name" value="2-methylcitrate dehydratase PrpD"/>
    <property type="match status" value="1"/>
</dbReference>
<dbReference type="Pfam" id="PF03972">
    <property type="entry name" value="MmgE_PrpD_N"/>
    <property type="match status" value="1"/>
</dbReference>
<dbReference type="Pfam" id="PF19305">
    <property type="entry name" value="MmgE_PrpD_C"/>
    <property type="match status" value="1"/>
</dbReference>
<accession>A0ABZ1B3M9</accession>
<dbReference type="RefSeq" id="WP_324276734.1">
    <property type="nucleotide sequence ID" value="NZ_CP141261.1"/>
</dbReference>
<dbReference type="Gene3D" id="3.30.1330.120">
    <property type="entry name" value="2-methylcitrate dehydratase PrpD"/>
    <property type="match status" value="1"/>
</dbReference>
<dbReference type="PANTHER" id="PTHR16943">
    <property type="entry name" value="2-METHYLCITRATE DEHYDRATASE-RELATED"/>
    <property type="match status" value="1"/>
</dbReference>
<protein>
    <submittedName>
        <fullName evidence="4">MmgE/PrpD family protein</fullName>
    </submittedName>
</protein>
<organism evidence="4 5">
    <name type="scientific">Blastococcus brunescens</name>
    <dbReference type="NCBI Taxonomy" id="1564165"/>
    <lineage>
        <taxon>Bacteria</taxon>
        <taxon>Bacillati</taxon>
        <taxon>Actinomycetota</taxon>
        <taxon>Actinomycetes</taxon>
        <taxon>Geodermatophilales</taxon>
        <taxon>Geodermatophilaceae</taxon>
        <taxon>Blastococcus</taxon>
    </lineage>
</organism>
<name>A0ABZ1B3M9_9ACTN</name>
<dbReference type="Proteomes" id="UP001324287">
    <property type="component" value="Chromosome"/>
</dbReference>
<dbReference type="EMBL" id="CP141261">
    <property type="protein sequence ID" value="WRL65412.1"/>
    <property type="molecule type" value="Genomic_DNA"/>
</dbReference>
<dbReference type="PANTHER" id="PTHR16943:SF8">
    <property type="entry name" value="2-METHYLCITRATE DEHYDRATASE"/>
    <property type="match status" value="1"/>
</dbReference>
<dbReference type="InterPro" id="IPR042188">
    <property type="entry name" value="MmgE/PrpD_sf_2"/>
</dbReference>
<comment type="similarity">
    <text evidence="1">Belongs to the PrpD family.</text>
</comment>
<dbReference type="InterPro" id="IPR005656">
    <property type="entry name" value="MmgE_PrpD"/>
</dbReference>